<dbReference type="InterPro" id="IPR052714">
    <property type="entry name" value="MFS_Exporter"/>
</dbReference>
<reference evidence="8 9" key="1">
    <citation type="journal article" date="2021" name="ISME Commun">
        <title>Automated analysis of genomic sequences facilitates high-throughput and comprehensive description of bacteria.</title>
        <authorList>
            <person name="Hitch T.C.A."/>
        </authorList>
    </citation>
    <scope>NUCLEOTIDE SEQUENCE [LARGE SCALE GENOMIC DNA]</scope>
    <source>
        <strain evidence="8 9">Sanger_23</strain>
    </source>
</reference>
<evidence type="ECO:0000313" key="8">
    <source>
        <dbReference type="EMBL" id="MCU6767283.1"/>
    </source>
</evidence>
<evidence type="ECO:0000259" key="7">
    <source>
        <dbReference type="PROSITE" id="PS50850"/>
    </source>
</evidence>
<dbReference type="RefSeq" id="WP_262583420.1">
    <property type="nucleotide sequence ID" value="NZ_JAOQJL010000066.1"/>
</dbReference>
<sequence length="192" mass="21202">MYFFRKYKKFTIVLLGSIMVYVSHVLINSFAYQVIVEKGGSSTDMGIAMALAAIIELPTMFLFGYMQKKIRCDIWFRSCGIFFALKTLFSLLAPNMTVYYIIQIFQAFGWALISVSSVYYVNSIMEPQDVIKGQAYFTMTYTIGTVLGALLGGWLIDLAGVSAMLIFGTAAASIGAVLMLFATEKPAEAASK</sequence>
<dbReference type="InterPro" id="IPR036259">
    <property type="entry name" value="MFS_trans_sf"/>
</dbReference>
<keyword evidence="9" id="KW-1185">Reference proteome</keyword>
<comment type="caution">
    <text evidence="8">The sequence shown here is derived from an EMBL/GenBank/DDBJ whole genome shotgun (WGS) entry which is preliminary data.</text>
</comment>
<evidence type="ECO:0000313" key="9">
    <source>
        <dbReference type="Proteomes" id="UP001652409"/>
    </source>
</evidence>
<feature type="transmembrane region" description="Helical" evidence="6">
    <location>
        <begin position="133"/>
        <end position="156"/>
    </location>
</feature>
<dbReference type="Gene3D" id="1.20.1250.20">
    <property type="entry name" value="MFS general substrate transporter like domains"/>
    <property type="match status" value="1"/>
</dbReference>
<dbReference type="InterPro" id="IPR011701">
    <property type="entry name" value="MFS"/>
</dbReference>
<evidence type="ECO:0000256" key="3">
    <source>
        <dbReference type="ARBA" id="ARBA00022692"/>
    </source>
</evidence>
<comment type="subcellular location">
    <subcellularLocation>
        <location evidence="1">Cell membrane</location>
        <topology evidence="1">Multi-pass membrane protein</topology>
    </subcellularLocation>
</comment>
<feature type="transmembrane region" description="Helical" evidence="6">
    <location>
        <begin position="98"/>
        <end position="121"/>
    </location>
</feature>
<dbReference type="PROSITE" id="PS50850">
    <property type="entry name" value="MFS"/>
    <property type="match status" value="1"/>
</dbReference>
<keyword evidence="3 6" id="KW-0812">Transmembrane</keyword>
<dbReference type="SUPFAM" id="SSF103473">
    <property type="entry name" value="MFS general substrate transporter"/>
    <property type="match status" value="1"/>
</dbReference>
<organism evidence="8 9">
    <name type="scientific">Blautia ammoniilytica</name>
    <dbReference type="NCBI Taxonomy" id="2981782"/>
    <lineage>
        <taxon>Bacteria</taxon>
        <taxon>Bacillati</taxon>
        <taxon>Bacillota</taxon>
        <taxon>Clostridia</taxon>
        <taxon>Lachnospirales</taxon>
        <taxon>Lachnospiraceae</taxon>
        <taxon>Blautia</taxon>
    </lineage>
</organism>
<dbReference type="InterPro" id="IPR020846">
    <property type="entry name" value="MFS_dom"/>
</dbReference>
<keyword evidence="5 6" id="KW-0472">Membrane</keyword>
<feature type="transmembrane region" description="Helical" evidence="6">
    <location>
        <begin position="12"/>
        <end position="35"/>
    </location>
</feature>
<keyword evidence="2" id="KW-0813">Transport</keyword>
<evidence type="ECO:0000256" key="1">
    <source>
        <dbReference type="ARBA" id="ARBA00004651"/>
    </source>
</evidence>
<evidence type="ECO:0000256" key="2">
    <source>
        <dbReference type="ARBA" id="ARBA00022448"/>
    </source>
</evidence>
<evidence type="ECO:0000256" key="4">
    <source>
        <dbReference type="ARBA" id="ARBA00022989"/>
    </source>
</evidence>
<accession>A0ABT2TYG2</accession>
<feature type="domain" description="Major facilitator superfamily (MFS) profile" evidence="7">
    <location>
        <begin position="9"/>
        <end position="192"/>
    </location>
</feature>
<evidence type="ECO:0000256" key="6">
    <source>
        <dbReference type="SAM" id="Phobius"/>
    </source>
</evidence>
<dbReference type="PANTHER" id="PTHR23531">
    <property type="entry name" value="QUINOLENE RESISTANCE PROTEIN NORA"/>
    <property type="match status" value="1"/>
</dbReference>
<feature type="transmembrane region" description="Helical" evidence="6">
    <location>
        <begin position="162"/>
        <end position="182"/>
    </location>
</feature>
<feature type="transmembrane region" description="Helical" evidence="6">
    <location>
        <begin position="74"/>
        <end position="92"/>
    </location>
</feature>
<feature type="transmembrane region" description="Helical" evidence="6">
    <location>
        <begin position="47"/>
        <end position="65"/>
    </location>
</feature>
<evidence type="ECO:0000256" key="5">
    <source>
        <dbReference type="ARBA" id="ARBA00023136"/>
    </source>
</evidence>
<name>A0ABT2TYG2_9FIRM</name>
<dbReference type="PANTHER" id="PTHR23531:SF1">
    <property type="entry name" value="QUINOLENE RESISTANCE PROTEIN NORA"/>
    <property type="match status" value="1"/>
</dbReference>
<gene>
    <name evidence="8" type="ORF">OCV61_18170</name>
</gene>
<protein>
    <submittedName>
        <fullName evidence="8">MFS transporter</fullName>
    </submittedName>
</protein>
<dbReference type="Pfam" id="PF07690">
    <property type="entry name" value="MFS_1"/>
    <property type="match status" value="1"/>
</dbReference>
<keyword evidence="4 6" id="KW-1133">Transmembrane helix</keyword>
<proteinExistence type="predicted"/>
<dbReference type="Proteomes" id="UP001652409">
    <property type="component" value="Unassembled WGS sequence"/>
</dbReference>
<dbReference type="EMBL" id="JAOQJL010000066">
    <property type="protein sequence ID" value="MCU6767283.1"/>
    <property type="molecule type" value="Genomic_DNA"/>
</dbReference>